<keyword evidence="1" id="KW-0472">Membrane</keyword>
<feature type="domain" description="KRAB" evidence="2">
    <location>
        <begin position="6"/>
        <end position="76"/>
    </location>
</feature>
<dbReference type="GO" id="GO:0006355">
    <property type="term" value="P:regulation of DNA-templated transcription"/>
    <property type="evidence" value="ECO:0007669"/>
    <property type="project" value="InterPro"/>
</dbReference>
<dbReference type="Proteomes" id="UP000694520">
    <property type="component" value="Chromosome 28"/>
</dbReference>
<dbReference type="Gene3D" id="6.10.140.140">
    <property type="match status" value="1"/>
</dbReference>
<evidence type="ECO:0000313" key="4">
    <source>
        <dbReference type="Proteomes" id="UP000694520"/>
    </source>
</evidence>
<dbReference type="SUPFAM" id="SSF109640">
    <property type="entry name" value="KRAB domain (Kruppel-associated box)"/>
    <property type="match status" value="1"/>
</dbReference>
<keyword evidence="1" id="KW-1133">Transmembrane helix</keyword>
<reference evidence="3" key="2">
    <citation type="submission" date="2025-08" db="UniProtKB">
        <authorList>
            <consortium name="Ensembl"/>
        </authorList>
    </citation>
    <scope>IDENTIFICATION</scope>
</reference>
<dbReference type="GeneTree" id="ENSGT00940000170546"/>
<protein>
    <recommendedName>
        <fullName evidence="2">KRAB domain-containing protein</fullName>
    </recommendedName>
</protein>
<dbReference type="InterPro" id="IPR001909">
    <property type="entry name" value="KRAB"/>
</dbReference>
<accession>A0A8C0A8Y0</accession>
<dbReference type="SMART" id="SM00349">
    <property type="entry name" value="KRAB"/>
    <property type="match status" value="1"/>
</dbReference>
<keyword evidence="4" id="KW-1185">Reference proteome</keyword>
<dbReference type="Ensembl" id="ENSBGRT00000018835.1">
    <property type="protein sequence ID" value="ENSBGRP00000016290.1"/>
    <property type="gene ID" value="ENSBGRG00000010254.1"/>
</dbReference>
<dbReference type="PANTHER" id="PTHR23232:SF158">
    <property type="entry name" value="KRAB DOMAIN-CONTAINING PROTEIN 5"/>
    <property type="match status" value="1"/>
</dbReference>
<dbReference type="PROSITE" id="PS50805">
    <property type="entry name" value="KRAB"/>
    <property type="match status" value="1"/>
</dbReference>
<evidence type="ECO:0000256" key="1">
    <source>
        <dbReference type="SAM" id="Phobius"/>
    </source>
</evidence>
<keyword evidence="1" id="KW-0812">Transmembrane</keyword>
<evidence type="ECO:0000313" key="3">
    <source>
        <dbReference type="Ensembl" id="ENSBGRP00000016290.1"/>
    </source>
</evidence>
<name>A0A8C0A8Y0_BOSMU</name>
<dbReference type="Pfam" id="PF01352">
    <property type="entry name" value="KRAB"/>
    <property type="match status" value="1"/>
</dbReference>
<dbReference type="InterPro" id="IPR036051">
    <property type="entry name" value="KRAB_dom_sf"/>
</dbReference>
<reference evidence="3" key="3">
    <citation type="submission" date="2025-09" db="UniProtKB">
        <authorList>
            <consortium name="Ensembl"/>
        </authorList>
    </citation>
    <scope>IDENTIFICATION</scope>
</reference>
<proteinExistence type="predicted"/>
<evidence type="ECO:0000259" key="2">
    <source>
        <dbReference type="PROSITE" id="PS50805"/>
    </source>
</evidence>
<dbReference type="InterPro" id="IPR050169">
    <property type="entry name" value="Krueppel_C2H2_ZnF"/>
</dbReference>
<dbReference type="CDD" id="cd07765">
    <property type="entry name" value="KRAB_A-box"/>
    <property type="match status" value="1"/>
</dbReference>
<sequence length="76" mass="8955">ISQESVKFRDVAVVFSPDLWAHLSPEERELYRDVMLDTCLNTLFLQSFFLWLLLLGFPCYSVSLYNFVFGTMFLCM</sequence>
<dbReference type="AlphaFoldDB" id="A0A8C0A8Y0"/>
<dbReference type="PANTHER" id="PTHR23232">
    <property type="entry name" value="KRAB DOMAIN C2H2 ZINC FINGER"/>
    <property type="match status" value="1"/>
</dbReference>
<organism evidence="3 4">
    <name type="scientific">Bos mutus grunniens</name>
    <name type="common">Wild yak</name>
    <name type="synonym">Bos grunniens</name>
    <dbReference type="NCBI Taxonomy" id="30521"/>
    <lineage>
        <taxon>Eukaryota</taxon>
        <taxon>Metazoa</taxon>
        <taxon>Chordata</taxon>
        <taxon>Craniata</taxon>
        <taxon>Vertebrata</taxon>
        <taxon>Euteleostomi</taxon>
        <taxon>Mammalia</taxon>
        <taxon>Eutheria</taxon>
        <taxon>Laurasiatheria</taxon>
        <taxon>Artiodactyla</taxon>
        <taxon>Ruminantia</taxon>
        <taxon>Pecora</taxon>
        <taxon>Bovidae</taxon>
        <taxon>Bovinae</taxon>
        <taxon>Bos</taxon>
    </lineage>
</organism>
<feature type="transmembrane region" description="Helical" evidence="1">
    <location>
        <begin position="48"/>
        <end position="75"/>
    </location>
</feature>
<reference evidence="3" key="1">
    <citation type="submission" date="2019-05" db="EMBL/GenBank/DDBJ databases">
        <authorList>
            <person name="Zhang S."/>
            <person name="Liu J."/>
        </authorList>
    </citation>
    <scope>NUCLEOTIDE SEQUENCE [LARGE SCALE GENOMIC DNA]</scope>
</reference>